<dbReference type="InterPro" id="IPR000195">
    <property type="entry name" value="Rab-GAP-TBC_dom"/>
</dbReference>
<evidence type="ECO:0000313" key="4">
    <source>
        <dbReference type="Proteomes" id="UP001219355"/>
    </source>
</evidence>
<dbReference type="PROSITE" id="PS50086">
    <property type="entry name" value="TBC_RABGAP"/>
    <property type="match status" value="1"/>
</dbReference>
<dbReference type="Pfam" id="PF00566">
    <property type="entry name" value="RabGAP-TBC"/>
    <property type="match status" value="1"/>
</dbReference>
<evidence type="ECO:0000256" key="1">
    <source>
        <dbReference type="ARBA" id="ARBA00022468"/>
    </source>
</evidence>
<keyword evidence="4" id="KW-1185">Reference proteome</keyword>
<sequence>MRTAEESRQRWETLFTHYQFSSLEELKQTLKSKNHSNPCEDGLRSVCWKAFLLHKSLDRAAWPAQLWDTRAAYSALREHFLKYIEHPDDLPSTADPLAEDDNSPWQSLRQNETIRAEILQDVERCLQENYFFREPTTKRRMLDILFIFVKLNPDLGYRQGMHELLAPVLWSIWQDAIQKDSLDGSNVPSKHDQLFMQTLDSDYIEHDAFSIFCAIMQTAKSFYEHDEMKSVSSRQDGSSIIARSEHIHQVILGSVDPELSSHLQTIEILPQIYLTWVVYPGHRILETD</sequence>
<protein>
    <recommendedName>
        <fullName evidence="2">Rab-GAP TBC domain-containing protein</fullName>
    </recommendedName>
</protein>
<evidence type="ECO:0000313" key="3">
    <source>
        <dbReference type="EMBL" id="WEW55346.1"/>
    </source>
</evidence>
<dbReference type="SMART" id="SM00164">
    <property type="entry name" value="TBC"/>
    <property type="match status" value="1"/>
</dbReference>
<reference evidence="3" key="1">
    <citation type="submission" date="2023-03" db="EMBL/GenBank/DDBJ databases">
        <title>Emydomyces testavorans Genome Sequence.</title>
        <authorList>
            <person name="Hoyer L."/>
        </authorList>
    </citation>
    <scope>NUCLEOTIDE SEQUENCE</scope>
    <source>
        <strain evidence="3">16-2883</strain>
    </source>
</reference>
<dbReference type="InterPro" id="IPR035969">
    <property type="entry name" value="Rab-GAP_TBC_sf"/>
</dbReference>
<dbReference type="PANTHER" id="PTHR22957:SF337">
    <property type="entry name" value="TBC1 DOMAIN FAMILY MEMBER 5"/>
    <property type="match status" value="1"/>
</dbReference>
<dbReference type="Proteomes" id="UP001219355">
    <property type="component" value="Chromosome 1"/>
</dbReference>
<proteinExistence type="predicted"/>
<dbReference type="AlphaFoldDB" id="A0AAF0IG74"/>
<name>A0AAF0IG74_9EURO</name>
<dbReference type="EMBL" id="CP120627">
    <property type="protein sequence ID" value="WEW55346.1"/>
    <property type="molecule type" value="Genomic_DNA"/>
</dbReference>
<evidence type="ECO:0000259" key="2">
    <source>
        <dbReference type="PROSITE" id="PS50086"/>
    </source>
</evidence>
<dbReference type="SUPFAM" id="SSF47923">
    <property type="entry name" value="Ypt/Rab-GAP domain of gyp1p"/>
    <property type="match status" value="1"/>
</dbReference>
<dbReference type="GO" id="GO:0005096">
    <property type="term" value="F:GTPase activator activity"/>
    <property type="evidence" value="ECO:0007669"/>
    <property type="project" value="UniProtKB-KW"/>
</dbReference>
<keyword evidence="1" id="KW-0343">GTPase activation</keyword>
<dbReference type="PANTHER" id="PTHR22957">
    <property type="entry name" value="TBC1 DOMAIN FAMILY MEMBER GTPASE-ACTIVATING PROTEIN"/>
    <property type="match status" value="1"/>
</dbReference>
<dbReference type="FunFam" id="1.10.8.270:FF:000031">
    <property type="entry name" value="TBC1 domain family member 5"/>
    <property type="match status" value="1"/>
</dbReference>
<organism evidence="3 4">
    <name type="scientific">Emydomyces testavorans</name>
    <dbReference type="NCBI Taxonomy" id="2070801"/>
    <lineage>
        <taxon>Eukaryota</taxon>
        <taxon>Fungi</taxon>
        <taxon>Dikarya</taxon>
        <taxon>Ascomycota</taxon>
        <taxon>Pezizomycotina</taxon>
        <taxon>Eurotiomycetes</taxon>
        <taxon>Eurotiomycetidae</taxon>
        <taxon>Onygenales</taxon>
        <taxon>Nannizziopsiaceae</taxon>
        <taxon>Emydomyces</taxon>
    </lineage>
</organism>
<accession>A0AAF0IG74</accession>
<dbReference type="Gene3D" id="1.10.8.270">
    <property type="entry name" value="putative rabgap domain of human tbc1 domain family member 14 like domains"/>
    <property type="match status" value="1"/>
</dbReference>
<gene>
    <name evidence="3" type="ORF">PRK78_000775</name>
</gene>
<feature type="domain" description="Rab-GAP TBC" evidence="2">
    <location>
        <begin position="38"/>
        <end position="288"/>
    </location>
</feature>